<gene>
    <name evidence="2" type="ORF">AC579_6345</name>
</gene>
<evidence type="ECO:0000313" key="2">
    <source>
        <dbReference type="EMBL" id="KXT10665.1"/>
    </source>
</evidence>
<evidence type="ECO:0000256" key="1">
    <source>
        <dbReference type="SAM" id="MobiDB-lite"/>
    </source>
</evidence>
<feature type="compositionally biased region" description="Basic and acidic residues" evidence="1">
    <location>
        <begin position="85"/>
        <end position="94"/>
    </location>
</feature>
<name>A0A139I7T9_9PEZI</name>
<feature type="region of interest" description="Disordered" evidence="1">
    <location>
        <begin position="82"/>
        <end position="110"/>
    </location>
</feature>
<organism evidence="2 3">
    <name type="scientific">Pseudocercospora musae</name>
    <dbReference type="NCBI Taxonomy" id="113226"/>
    <lineage>
        <taxon>Eukaryota</taxon>
        <taxon>Fungi</taxon>
        <taxon>Dikarya</taxon>
        <taxon>Ascomycota</taxon>
        <taxon>Pezizomycotina</taxon>
        <taxon>Dothideomycetes</taxon>
        <taxon>Dothideomycetidae</taxon>
        <taxon>Mycosphaerellales</taxon>
        <taxon>Mycosphaerellaceae</taxon>
        <taxon>Pseudocercospora</taxon>
    </lineage>
</organism>
<sequence>MEQSSSTAINELRSVIASAAERYDRNTTTCGPEPPSAPGAKHSRKILFRSDQPVNTLHLMELNQLYREESQVKNDFQDLMLPKVADPDTPRPKQDLSGNSTQRSILQGPSLTSSDYRLLTNAYHQRFGQDADRLAKGTNLTERTMTQSSEDFPLHVRETLEDFFQENGVPNSAESHMLTEALGISAQAVDDFSKYKAKVANTVLRAEEMLQMRNLLRKVQKRGLLEEMQQKARDQEIAVEGMD</sequence>
<keyword evidence="3" id="KW-1185">Reference proteome</keyword>
<reference evidence="2 3" key="1">
    <citation type="submission" date="2015-07" db="EMBL/GenBank/DDBJ databases">
        <title>Comparative genomics of the Sigatoka disease complex on banana suggests a link between parallel evolutionary changes in Pseudocercospora fijiensis and Pseudocercospora eumusae and increased virulence on the banana host.</title>
        <authorList>
            <person name="Chang T.-C."/>
            <person name="Salvucci A."/>
            <person name="Crous P.W."/>
            <person name="Stergiopoulos I."/>
        </authorList>
    </citation>
    <scope>NUCLEOTIDE SEQUENCE [LARGE SCALE GENOMIC DNA]</scope>
    <source>
        <strain evidence="2 3">CBS 116634</strain>
    </source>
</reference>
<accession>A0A139I7T9</accession>
<feature type="region of interest" description="Disordered" evidence="1">
    <location>
        <begin position="23"/>
        <end position="43"/>
    </location>
</feature>
<protein>
    <submittedName>
        <fullName evidence="2">Uncharacterized protein</fullName>
    </submittedName>
</protein>
<comment type="caution">
    <text evidence="2">The sequence shown here is derived from an EMBL/GenBank/DDBJ whole genome shotgun (WGS) entry which is preliminary data.</text>
</comment>
<evidence type="ECO:0000313" key="3">
    <source>
        <dbReference type="Proteomes" id="UP000073492"/>
    </source>
</evidence>
<dbReference type="AlphaFoldDB" id="A0A139I7T9"/>
<dbReference type="Proteomes" id="UP000073492">
    <property type="component" value="Unassembled WGS sequence"/>
</dbReference>
<dbReference type="EMBL" id="LFZO01000246">
    <property type="protein sequence ID" value="KXT10665.1"/>
    <property type="molecule type" value="Genomic_DNA"/>
</dbReference>
<feature type="compositionally biased region" description="Polar residues" evidence="1">
    <location>
        <begin position="96"/>
        <end position="110"/>
    </location>
</feature>
<proteinExistence type="predicted"/>
<dbReference type="OrthoDB" id="5398665at2759"/>